<dbReference type="STRING" id="1033802.SSPSH_000606"/>
<dbReference type="PANTHER" id="PTHR30290:SF10">
    <property type="entry name" value="PERIPLASMIC OLIGOPEPTIDE-BINDING PROTEIN-RELATED"/>
    <property type="match status" value="1"/>
</dbReference>
<dbReference type="InterPro" id="IPR039424">
    <property type="entry name" value="SBP_5"/>
</dbReference>
<dbReference type="GO" id="GO:1904680">
    <property type="term" value="F:peptide transmembrane transporter activity"/>
    <property type="evidence" value="ECO:0007669"/>
    <property type="project" value="TreeGrafter"/>
</dbReference>
<reference evidence="7 8" key="2">
    <citation type="journal article" date="2013" name="PLoS ONE">
        <title>INDIGO - INtegrated Data Warehouse of MIcrobial GenOmes with Examples from the Red Sea Extremophiles.</title>
        <authorList>
            <person name="Alam I."/>
            <person name="Antunes A."/>
            <person name="Kamau A.A."/>
            <person name="Ba Alawi W."/>
            <person name="Kalkatawi M."/>
            <person name="Stingl U."/>
            <person name="Bajic V.B."/>
        </authorList>
    </citation>
    <scope>NUCLEOTIDE SEQUENCE [LARGE SCALE GENOMIC DNA]</scope>
    <source>
        <strain evidence="7 8">E1L3A</strain>
    </source>
</reference>
<dbReference type="PANTHER" id="PTHR30290">
    <property type="entry name" value="PERIPLASMIC BINDING COMPONENT OF ABC TRANSPORTER"/>
    <property type="match status" value="1"/>
</dbReference>
<dbReference type="Proteomes" id="UP000006242">
    <property type="component" value="Unassembled WGS sequence"/>
</dbReference>
<dbReference type="AlphaFoldDB" id="U2E9Z8"/>
<keyword evidence="3" id="KW-0813">Transport</keyword>
<comment type="caution">
    <text evidence="7">The sequence shown here is derived from an EMBL/GenBank/DDBJ whole genome shotgun (WGS) entry which is preliminary data.</text>
</comment>
<dbReference type="Gene3D" id="3.40.190.10">
    <property type="entry name" value="Periplasmic binding protein-like II"/>
    <property type="match status" value="1"/>
</dbReference>
<evidence type="ECO:0000313" key="7">
    <source>
        <dbReference type="EMBL" id="ERJ20496.1"/>
    </source>
</evidence>
<proteinExistence type="inferred from homology"/>
<dbReference type="InterPro" id="IPR000914">
    <property type="entry name" value="SBP_5_dom"/>
</dbReference>
<dbReference type="GO" id="GO:0030288">
    <property type="term" value="C:outer membrane-bounded periplasmic space"/>
    <property type="evidence" value="ECO:0007669"/>
    <property type="project" value="TreeGrafter"/>
</dbReference>
<dbReference type="GO" id="GO:0015833">
    <property type="term" value="P:peptide transport"/>
    <property type="evidence" value="ECO:0007669"/>
    <property type="project" value="TreeGrafter"/>
</dbReference>
<accession>U2E9Z8</accession>
<gene>
    <name evidence="7" type="primary">oppA</name>
    <name evidence="7" type="ORF">SSPSH_000606</name>
</gene>
<dbReference type="Gene3D" id="3.90.76.10">
    <property type="entry name" value="Dipeptide-binding Protein, Domain 1"/>
    <property type="match status" value="1"/>
</dbReference>
<comment type="similarity">
    <text evidence="2">Belongs to the bacterial solute-binding protein 5 family.</text>
</comment>
<feature type="region of interest" description="Disordered" evidence="5">
    <location>
        <begin position="1"/>
        <end position="45"/>
    </location>
</feature>
<dbReference type="Gene3D" id="3.10.105.10">
    <property type="entry name" value="Dipeptide-binding Protein, Domain 3"/>
    <property type="match status" value="1"/>
</dbReference>
<dbReference type="FunFam" id="3.10.105.10:FF:000001">
    <property type="entry name" value="Oligopeptide ABC transporter, oligopeptide-binding protein"/>
    <property type="match status" value="1"/>
</dbReference>
<dbReference type="EMBL" id="AFNV02000003">
    <property type="protein sequence ID" value="ERJ20496.1"/>
    <property type="molecule type" value="Genomic_DNA"/>
</dbReference>
<keyword evidence="8" id="KW-1185">Reference proteome</keyword>
<feature type="compositionally biased region" description="Polar residues" evidence="5">
    <location>
        <begin position="1"/>
        <end position="11"/>
    </location>
</feature>
<evidence type="ECO:0000256" key="4">
    <source>
        <dbReference type="ARBA" id="ARBA00022729"/>
    </source>
</evidence>
<sequence length="527" mass="58851">MAACSSEQSDQFPVKSTPEIREDGTTVLRRGNGAEPESLDPHQARSVPASNVLRDLYSGLVQISPGGDIKPADAESWEVGDQELVYTFNLRENLHWSNGEPLTAQDYVYSLRRSVDPVTGSPYAQLHAAIANAKAIIAGDKPPQALGVRAVDDRTLEITLTKPTPYFLGTLAHSISYPVYRPAVEAHGASFSQPGNAVTNGAYKIESWRVNSMIAVERNREYWDDANTSIGRVEFYPITNQNSALSRYQAGELDWATSVPISQYEAIKKYIPAQLHAEPTLGVYYYGLNVKRPPFKDAPELRQALSMAIDRRTIVDKITRGDEIPAHGWIPSVVEGYAGAQFEWVKLSDGEREAKARELYEKAGYSKDNPLKVEIRYNSGEGNKKIASVISSMWRSVLGAEVTLRNQEWKVFLDNVRQGNTEAYRLAWIGDYNDPNTFFELMNSKFGLNGTGYASAEYDRLQEKQAHMPDGPARMKTMKQAEAVLLADSPIIPIYFYVSKYLIKDYVKGFEGNPLDSYYSKDLSIEP</sequence>
<dbReference type="SUPFAM" id="SSF53850">
    <property type="entry name" value="Periplasmic binding protein-like II"/>
    <property type="match status" value="1"/>
</dbReference>
<dbReference type="GO" id="GO:0043190">
    <property type="term" value="C:ATP-binding cassette (ABC) transporter complex"/>
    <property type="evidence" value="ECO:0007669"/>
    <property type="project" value="InterPro"/>
</dbReference>
<comment type="subcellular location">
    <subcellularLocation>
        <location evidence="1">Cell envelope</location>
    </subcellularLocation>
</comment>
<dbReference type="FunFam" id="3.90.76.10:FF:000001">
    <property type="entry name" value="Oligopeptide ABC transporter substrate-binding protein"/>
    <property type="match status" value="1"/>
</dbReference>
<name>U2E9Z8_9GAMM</name>
<evidence type="ECO:0000256" key="2">
    <source>
        <dbReference type="ARBA" id="ARBA00005695"/>
    </source>
</evidence>
<dbReference type="InterPro" id="IPR030678">
    <property type="entry name" value="Peptide/Ni-bd"/>
</dbReference>
<organism evidence="7 8">
    <name type="scientific">Salinisphaera shabanensis E1L3A</name>
    <dbReference type="NCBI Taxonomy" id="1033802"/>
    <lineage>
        <taxon>Bacteria</taxon>
        <taxon>Pseudomonadati</taxon>
        <taxon>Pseudomonadota</taxon>
        <taxon>Gammaproteobacteria</taxon>
        <taxon>Salinisphaerales</taxon>
        <taxon>Salinisphaeraceae</taxon>
        <taxon>Salinisphaera</taxon>
    </lineage>
</organism>
<evidence type="ECO:0000256" key="5">
    <source>
        <dbReference type="SAM" id="MobiDB-lite"/>
    </source>
</evidence>
<dbReference type="CDD" id="cd08504">
    <property type="entry name" value="PBP2_OppA"/>
    <property type="match status" value="1"/>
</dbReference>
<dbReference type="OrthoDB" id="9801912at2"/>
<dbReference type="RefSeq" id="WP_006914104.1">
    <property type="nucleotide sequence ID" value="NZ_AFNV02000003.1"/>
</dbReference>
<reference evidence="7 8" key="1">
    <citation type="journal article" date="2011" name="J. Bacteriol.">
        <title>Genome sequence of Salinisphaera shabanensis, a gammaproteobacterium from the harsh, variable environment of the brine-seawater interface of the Shaban Deep in the Red Sea.</title>
        <authorList>
            <person name="Antunes A."/>
            <person name="Alam I."/>
            <person name="Bajic V.B."/>
            <person name="Stingl U."/>
        </authorList>
    </citation>
    <scope>NUCLEOTIDE SEQUENCE [LARGE SCALE GENOMIC DNA]</scope>
    <source>
        <strain evidence="7 8">E1L3A</strain>
    </source>
</reference>
<evidence type="ECO:0000259" key="6">
    <source>
        <dbReference type="Pfam" id="PF00496"/>
    </source>
</evidence>
<dbReference type="eggNOG" id="COG4166">
    <property type="taxonomic scope" value="Bacteria"/>
</dbReference>
<protein>
    <submittedName>
        <fullName evidence="7">Oligopeptide ABC transporter periplasmic binding protein</fullName>
    </submittedName>
</protein>
<keyword evidence="4" id="KW-0732">Signal</keyword>
<dbReference type="Pfam" id="PF00496">
    <property type="entry name" value="SBP_bac_5"/>
    <property type="match status" value="1"/>
</dbReference>
<evidence type="ECO:0000256" key="1">
    <source>
        <dbReference type="ARBA" id="ARBA00004196"/>
    </source>
</evidence>
<dbReference type="PIRSF" id="PIRSF002741">
    <property type="entry name" value="MppA"/>
    <property type="match status" value="1"/>
</dbReference>
<evidence type="ECO:0000313" key="8">
    <source>
        <dbReference type="Proteomes" id="UP000006242"/>
    </source>
</evidence>
<feature type="domain" description="Solute-binding protein family 5" evidence="6">
    <location>
        <begin position="69"/>
        <end position="447"/>
    </location>
</feature>
<evidence type="ECO:0000256" key="3">
    <source>
        <dbReference type="ARBA" id="ARBA00022448"/>
    </source>
</evidence>